<keyword evidence="1" id="KW-0472">Membrane</keyword>
<feature type="transmembrane region" description="Helical" evidence="1">
    <location>
        <begin position="125"/>
        <end position="147"/>
    </location>
</feature>
<dbReference type="InterPro" id="IPR052712">
    <property type="entry name" value="Acid_resist_chaperone_HdeD"/>
</dbReference>
<evidence type="ECO:0000313" key="2">
    <source>
        <dbReference type="EMBL" id="QDH16800.1"/>
    </source>
</evidence>
<feature type="transmembrane region" description="Helical" evidence="1">
    <location>
        <begin position="45"/>
        <end position="66"/>
    </location>
</feature>
<organism evidence="2 3">
    <name type="scientific">Swingsia samuiensis</name>
    <dbReference type="NCBI Taxonomy" id="1293412"/>
    <lineage>
        <taxon>Bacteria</taxon>
        <taxon>Pseudomonadati</taxon>
        <taxon>Pseudomonadota</taxon>
        <taxon>Alphaproteobacteria</taxon>
        <taxon>Acetobacterales</taxon>
        <taxon>Acetobacteraceae</taxon>
        <taxon>Swingsia</taxon>
    </lineage>
</organism>
<dbReference type="KEGG" id="ssam:E3D00_03865"/>
<feature type="transmembrane region" description="Helical" evidence="1">
    <location>
        <begin position="96"/>
        <end position="118"/>
    </location>
</feature>
<gene>
    <name evidence="2" type="ORF">E3D00_03865</name>
</gene>
<dbReference type="Pfam" id="PF03729">
    <property type="entry name" value="DUF308"/>
    <property type="match status" value="2"/>
</dbReference>
<feature type="transmembrane region" description="Helical" evidence="1">
    <location>
        <begin position="73"/>
        <end position="90"/>
    </location>
</feature>
<dbReference type="InterPro" id="IPR005325">
    <property type="entry name" value="DUF308_memb"/>
</dbReference>
<evidence type="ECO:0000313" key="3">
    <source>
        <dbReference type="Proteomes" id="UP000316313"/>
    </source>
</evidence>
<protein>
    <submittedName>
        <fullName evidence="2">HdeD family acid-resistance protein</fullName>
    </submittedName>
</protein>
<dbReference type="PANTHER" id="PTHR34989">
    <property type="entry name" value="PROTEIN HDED"/>
    <property type="match status" value="1"/>
</dbReference>
<keyword evidence="1" id="KW-1133">Transmembrane helix</keyword>
<dbReference type="RefSeq" id="WP_141460112.1">
    <property type="nucleotide sequence ID" value="NZ_CP038141.1"/>
</dbReference>
<dbReference type="GO" id="GO:0005886">
    <property type="term" value="C:plasma membrane"/>
    <property type="evidence" value="ECO:0007669"/>
    <property type="project" value="TreeGrafter"/>
</dbReference>
<feature type="transmembrane region" description="Helical" evidence="1">
    <location>
        <begin position="153"/>
        <end position="177"/>
    </location>
</feature>
<dbReference type="OrthoDB" id="9815400at2"/>
<dbReference type="EMBL" id="CP038141">
    <property type="protein sequence ID" value="QDH16800.1"/>
    <property type="molecule type" value="Genomic_DNA"/>
</dbReference>
<sequence>MSNSFNNALARKTNLSSGSLIALGAFFICLGLVSAFDMVGTTLASIVILGVILIFGGVAQILFSLSSNTTNKVLSILMGLLYIIAGGAMIDEPASGSTFFTAFLSGGLIFAGIMRAIWASTHRSFGNWLPVLLSGIFALLIGILLFATLPWSGLWLIGSFIAFELIFAGVSFLMLGISLRR</sequence>
<dbReference type="AlphaFoldDB" id="A0A4Y6UJ03"/>
<name>A0A4Y6UJ03_9PROT</name>
<evidence type="ECO:0000256" key="1">
    <source>
        <dbReference type="SAM" id="Phobius"/>
    </source>
</evidence>
<dbReference type="PANTHER" id="PTHR34989:SF1">
    <property type="entry name" value="PROTEIN HDED"/>
    <property type="match status" value="1"/>
</dbReference>
<proteinExistence type="predicted"/>
<keyword evidence="1" id="KW-0812">Transmembrane</keyword>
<dbReference type="Proteomes" id="UP000316313">
    <property type="component" value="Chromosome"/>
</dbReference>
<reference evidence="2 3" key="1">
    <citation type="submission" date="2019-03" db="EMBL/GenBank/DDBJ databases">
        <title>The complete genome sequence of Swingsia samuiensis NBRC107927(T).</title>
        <authorList>
            <person name="Chua K.-O."/>
            <person name="Chan K.-G."/>
            <person name="See-Too W.-S."/>
        </authorList>
    </citation>
    <scope>NUCLEOTIDE SEQUENCE [LARGE SCALE GENOMIC DNA]</scope>
    <source>
        <strain evidence="2 3">AH83</strain>
    </source>
</reference>
<keyword evidence="3" id="KW-1185">Reference proteome</keyword>
<accession>A0A4Y6UJ03</accession>